<dbReference type="EMBL" id="CP035493">
    <property type="protein sequence ID" value="QAY69855.1"/>
    <property type="molecule type" value="Genomic_DNA"/>
</dbReference>
<feature type="transmembrane region" description="Helical" evidence="1">
    <location>
        <begin position="60"/>
        <end position="85"/>
    </location>
</feature>
<sequence length="103" mass="11163">MLQKLFYEGPVATTVESYAERIDFARTMTVVASVLLAVMTTVFVWSATTVFPLADGTHGLLATAIVAIKGVAGAVIVGDVVFLATSLRDWRRLSRELTAFRGR</sequence>
<evidence type="ECO:0000256" key="1">
    <source>
        <dbReference type="SAM" id="Phobius"/>
    </source>
</evidence>
<dbReference type="RefSeq" id="WP_129187277.1">
    <property type="nucleotide sequence ID" value="NZ_CP035493.1"/>
</dbReference>
<keyword evidence="1" id="KW-0812">Transmembrane</keyword>
<dbReference type="AlphaFoldDB" id="A0A4P6F3N7"/>
<dbReference type="Proteomes" id="UP000292118">
    <property type="component" value="Chromosome"/>
</dbReference>
<evidence type="ECO:0000313" key="2">
    <source>
        <dbReference type="EMBL" id="QAY69855.1"/>
    </source>
</evidence>
<feature type="transmembrane region" description="Helical" evidence="1">
    <location>
        <begin position="30"/>
        <end position="54"/>
    </location>
</feature>
<reference evidence="2 3" key="1">
    <citation type="submission" date="2019-01" db="EMBL/GenBank/DDBJ databases">
        <title>Genome sequencing of strain FW10M-9.</title>
        <authorList>
            <person name="Heo J."/>
            <person name="Kim S.-J."/>
            <person name="Kim J.-S."/>
            <person name="Hong S.-B."/>
            <person name="Kwon S.-W."/>
        </authorList>
    </citation>
    <scope>NUCLEOTIDE SEQUENCE [LARGE SCALE GENOMIC DNA]</scope>
    <source>
        <strain evidence="2 3">FW10M-9</strain>
    </source>
</reference>
<keyword evidence="1" id="KW-1133">Transmembrane helix</keyword>
<proteinExistence type="predicted"/>
<accession>A0A4P6F3N7</accession>
<protein>
    <submittedName>
        <fullName evidence="2">Uncharacterized protein</fullName>
    </submittedName>
</protein>
<name>A0A4P6F3N7_9MICO</name>
<evidence type="ECO:0000313" key="3">
    <source>
        <dbReference type="Proteomes" id="UP000292118"/>
    </source>
</evidence>
<organism evidence="2 3">
    <name type="scientific">Xylanimonas protaetiae</name>
    <dbReference type="NCBI Taxonomy" id="2509457"/>
    <lineage>
        <taxon>Bacteria</taxon>
        <taxon>Bacillati</taxon>
        <taxon>Actinomycetota</taxon>
        <taxon>Actinomycetes</taxon>
        <taxon>Micrococcales</taxon>
        <taxon>Promicromonosporaceae</taxon>
        <taxon>Xylanimonas</taxon>
    </lineage>
</organism>
<gene>
    <name evidence="2" type="ORF">ET471_07235</name>
</gene>
<keyword evidence="3" id="KW-1185">Reference proteome</keyword>
<keyword evidence="1" id="KW-0472">Membrane</keyword>
<dbReference type="KEGG" id="xya:ET471_07235"/>